<dbReference type="NCBIfam" id="TIGR02595">
    <property type="entry name" value="PEP_CTERM"/>
    <property type="match status" value="1"/>
</dbReference>
<dbReference type="OrthoDB" id="7237710at2"/>
<protein>
    <recommendedName>
        <fullName evidence="3">P/Homo B domain-containing protein</fullName>
    </recommendedName>
</protein>
<dbReference type="Gene3D" id="2.60.120.260">
    <property type="entry name" value="Galactose-binding domain-like"/>
    <property type="match status" value="1"/>
</dbReference>
<dbReference type="GO" id="GO:0004252">
    <property type="term" value="F:serine-type endopeptidase activity"/>
    <property type="evidence" value="ECO:0007669"/>
    <property type="project" value="InterPro"/>
</dbReference>
<gene>
    <name evidence="4" type="ORF">CRD36_17805</name>
</gene>
<feature type="domain" description="P/Homo B" evidence="3">
    <location>
        <begin position="52"/>
        <end position="212"/>
    </location>
</feature>
<evidence type="ECO:0000259" key="3">
    <source>
        <dbReference type="PROSITE" id="PS51829"/>
    </source>
</evidence>
<dbReference type="InterPro" id="IPR008979">
    <property type="entry name" value="Galactose-bd-like_sf"/>
</dbReference>
<comment type="caution">
    <text evidence="4">The sequence shown here is derived from an EMBL/GenBank/DDBJ whole genome shotgun (WGS) entry which is preliminary data.</text>
</comment>
<dbReference type="InterPro" id="IPR002884">
    <property type="entry name" value="P_dom"/>
</dbReference>
<dbReference type="Pfam" id="PF01483">
    <property type="entry name" value="P_proprotein"/>
    <property type="match status" value="2"/>
</dbReference>
<dbReference type="SUPFAM" id="SSF49785">
    <property type="entry name" value="Galactose-binding domain-like"/>
    <property type="match status" value="1"/>
</dbReference>
<evidence type="ECO:0000313" key="5">
    <source>
        <dbReference type="Proteomes" id="UP000229730"/>
    </source>
</evidence>
<keyword evidence="5" id="KW-1185">Reference proteome</keyword>
<keyword evidence="2" id="KW-0378">Hydrolase</keyword>
<reference evidence="4 5" key="1">
    <citation type="submission" date="2017-10" db="EMBL/GenBank/DDBJ databases">
        <title>Frigbacter circumglobatus gen. nov. sp. nov., isolated from sediment cultured in situ.</title>
        <authorList>
            <person name="Zhao Z."/>
        </authorList>
    </citation>
    <scope>NUCLEOTIDE SEQUENCE [LARGE SCALE GENOMIC DNA]</scope>
    <source>
        <strain evidence="4 5">ZYL</strain>
    </source>
</reference>
<keyword evidence="1" id="KW-0645">Protease</keyword>
<dbReference type="Proteomes" id="UP000229730">
    <property type="component" value="Unassembled WGS sequence"/>
</dbReference>
<evidence type="ECO:0000313" key="4">
    <source>
        <dbReference type="EMBL" id="PHZ83513.1"/>
    </source>
</evidence>
<dbReference type="GO" id="GO:0006508">
    <property type="term" value="P:proteolysis"/>
    <property type="evidence" value="ECO:0007669"/>
    <property type="project" value="UniProtKB-KW"/>
</dbReference>
<dbReference type="PROSITE" id="PS51829">
    <property type="entry name" value="P_HOMO_B"/>
    <property type="match status" value="1"/>
</dbReference>
<dbReference type="Pfam" id="PF07589">
    <property type="entry name" value="PEP-CTERM"/>
    <property type="match status" value="1"/>
</dbReference>
<evidence type="ECO:0000256" key="1">
    <source>
        <dbReference type="ARBA" id="ARBA00022670"/>
    </source>
</evidence>
<dbReference type="AlphaFoldDB" id="A0A2G4YMJ4"/>
<accession>A0A2G4YMJ4</accession>
<sequence length="236" mass="24776">MFHWRERTLKKNSTLLYIYLNSIGRIMKTTLLKSAATLAIVSGFMMPMAAMATPATYTQASGQAITDNTSLVSNMLINDTGMIDGLTIELDIEHTWIGDLIIQLTGPDGFTTITLMDRPGIVGGGCCGDSSDFVFGTSVIFDDAALTAAEDAGAGLGGGDDAGGTYAPDGLLSTFVGGNLAGTWSLSISDNFGGDTGNLRSWSLNVDVTSVPEPEILALFGFGLIGMGALRRRRQS</sequence>
<dbReference type="InParanoid" id="A0A2G4YMJ4"/>
<proteinExistence type="predicted"/>
<dbReference type="EMBL" id="PDEM01000033">
    <property type="protein sequence ID" value="PHZ83513.1"/>
    <property type="molecule type" value="Genomic_DNA"/>
</dbReference>
<name>A0A2G4YMJ4_9PROT</name>
<organism evidence="4 5">
    <name type="scientific">Paremcibacter congregatus</name>
    <dbReference type="NCBI Taxonomy" id="2043170"/>
    <lineage>
        <taxon>Bacteria</taxon>
        <taxon>Pseudomonadati</taxon>
        <taxon>Pseudomonadota</taxon>
        <taxon>Alphaproteobacteria</taxon>
        <taxon>Emcibacterales</taxon>
        <taxon>Emcibacteraceae</taxon>
        <taxon>Paremcibacter</taxon>
    </lineage>
</organism>
<dbReference type="InterPro" id="IPR013424">
    <property type="entry name" value="Ice-binding_C"/>
</dbReference>
<evidence type="ECO:0000256" key="2">
    <source>
        <dbReference type="ARBA" id="ARBA00022801"/>
    </source>
</evidence>